<comment type="caution">
    <text evidence="1">The sequence shown here is derived from an EMBL/GenBank/DDBJ whole genome shotgun (WGS) entry which is preliminary data.</text>
</comment>
<sequence>MGAAYGDRGRDAETLAKAELRRAVPTHQCRRETACPSVCPACAFAGSGPGWDVALVRASDDLPRPAWIFIKMSYRLCTL</sequence>
<keyword evidence="2" id="KW-1185">Reference proteome</keyword>
<dbReference type="EMBL" id="JBHMQT010000012">
    <property type="protein sequence ID" value="MFC0862256.1"/>
    <property type="molecule type" value="Genomic_DNA"/>
</dbReference>
<organism evidence="1 2">
    <name type="scientific">Sphaerimonospora cavernae</name>
    <dbReference type="NCBI Taxonomy" id="1740611"/>
    <lineage>
        <taxon>Bacteria</taxon>
        <taxon>Bacillati</taxon>
        <taxon>Actinomycetota</taxon>
        <taxon>Actinomycetes</taxon>
        <taxon>Streptosporangiales</taxon>
        <taxon>Streptosporangiaceae</taxon>
        <taxon>Sphaerimonospora</taxon>
    </lineage>
</organism>
<dbReference type="RefSeq" id="WP_394300470.1">
    <property type="nucleotide sequence ID" value="NZ_JBHMQT010000012.1"/>
</dbReference>
<evidence type="ECO:0000313" key="1">
    <source>
        <dbReference type="EMBL" id="MFC0862256.1"/>
    </source>
</evidence>
<gene>
    <name evidence="1" type="ORF">ACFHYQ_08105</name>
</gene>
<reference evidence="1 2" key="1">
    <citation type="submission" date="2024-09" db="EMBL/GenBank/DDBJ databases">
        <authorList>
            <person name="Sun Q."/>
            <person name="Mori K."/>
        </authorList>
    </citation>
    <scope>NUCLEOTIDE SEQUENCE [LARGE SCALE GENOMIC DNA]</scope>
    <source>
        <strain evidence="1 2">TBRC 1851</strain>
    </source>
</reference>
<name>A0ABV6U573_9ACTN</name>
<evidence type="ECO:0000313" key="2">
    <source>
        <dbReference type="Proteomes" id="UP001589870"/>
    </source>
</evidence>
<dbReference type="Proteomes" id="UP001589870">
    <property type="component" value="Unassembled WGS sequence"/>
</dbReference>
<proteinExistence type="predicted"/>
<protein>
    <submittedName>
        <fullName evidence="1">Uncharacterized protein</fullName>
    </submittedName>
</protein>
<accession>A0ABV6U573</accession>